<keyword evidence="4" id="KW-1185">Reference proteome</keyword>
<organism evidence="3 4">
    <name type="scientific">Monilinia vaccinii-corymbosi</name>
    <dbReference type="NCBI Taxonomy" id="61207"/>
    <lineage>
        <taxon>Eukaryota</taxon>
        <taxon>Fungi</taxon>
        <taxon>Dikarya</taxon>
        <taxon>Ascomycota</taxon>
        <taxon>Pezizomycotina</taxon>
        <taxon>Leotiomycetes</taxon>
        <taxon>Helotiales</taxon>
        <taxon>Sclerotiniaceae</taxon>
        <taxon>Monilinia</taxon>
    </lineage>
</organism>
<dbReference type="InterPro" id="IPR010158">
    <property type="entry name" value="Amidase_Cbmase"/>
</dbReference>
<dbReference type="OrthoDB" id="4676at2759"/>
<evidence type="ECO:0000256" key="2">
    <source>
        <dbReference type="ARBA" id="ARBA00022801"/>
    </source>
</evidence>
<keyword evidence="2" id="KW-0378">Hydrolase</keyword>
<comment type="similarity">
    <text evidence="1">Belongs to the peptidase M20A family.</text>
</comment>
<dbReference type="Proteomes" id="UP000672032">
    <property type="component" value="Chromosome 3"/>
</dbReference>
<gene>
    <name evidence="3" type="ORF">DSL72_002691</name>
</gene>
<dbReference type="PANTHER" id="PTHR32494:SF5">
    <property type="entry name" value="ALLANTOATE AMIDOHYDROLASE"/>
    <property type="match status" value="1"/>
</dbReference>
<sequence>MDADSPATYFNEDCIRCVEESAGDFIGTAFDTGDQPGVASNTFMRMVPGAGHDSVYISRHAPTPMIFLPCRDGVSHNPAESCSTEDCRNGAQVLLGALLRYDRMRASKEA</sequence>
<evidence type="ECO:0000256" key="1">
    <source>
        <dbReference type="ARBA" id="ARBA00006247"/>
    </source>
</evidence>
<proteinExistence type="inferred from homology"/>
<evidence type="ECO:0000313" key="4">
    <source>
        <dbReference type="Proteomes" id="UP000672032"/>
    </source>
</evidence>
<dbReference type="AlphaFoldDB" id="A0A8A3PDF3"/>
<evidence type="ECO:0008006" key="5">
    <source>
        <dbReference type="Google" id="ProtNLM"/>
    </source>
</evidence>
<dbReference type="EMBL" id="CP063407">
    <property type="protein sequence ID" value="QSZ33106.1"/>
    <property type="molecule type" value="Genomic_DNA"/>
</dbReference>
<accession>A0A8A3PDF3</accession>
<dbReference type="GO" id="GO:0016813">
    <property type="term" value="F:hydrolase activity, acting on carbon-nitrogen (but not peptide) bonds, in linear amidines"/>
    <property type="evidence" value="ECO:0007669"/>
    <property type="project" value="InterPro"/>
</dbReference>
<evidence type="ECO:0000313" key="3">
    <source>
        <dbReference type="EMBL" id="QSZ33106.1"/>
    </source>
</evidence>
<dbReference type="Gene3D" id="3.40.630.10">
    <property type="entry name" value="Zn peptidases"/>
    <property type="match status" value="1"/>
</dbReference>
<dbReference type="InterPro" id="IPR002933">
    <property type="entry name" value="Peptidase_M20"/>
</dbReference>
<dbReference type="SUPFAM" id="SSF53187">
    <property type="entry name" value="Zn-dependent exopeptidases"/>
    <property type="match status" value="1"/>
</dbReference>
<name>A0A8A3PDF3_9HELO</name>
<protein>
    <recommendedName>
        <fullName evidence="5">Peptidase M20 dimerisation domain-containing protein</fullName>
    </recommendedName>
</protein>
<dbReference type="Pfam" id="PF01546">
    <property type="entry name" value="Peptidase_M20"/>
    <property type="match status" value="1"/>
</dbReference>
<dbReference type="PANTHER" id="PTHR32494">
    <property type="entry name" value="ALLANTOATE DEIMINASE-RELATED"/>
    <property type="match status" value="1"/>
</dbReference>
<reference evidence="3" key="1">
    <citation type="submission" date="2020-10" db="EMBL/GenBank/DDBJ databases">
        <title>Genome Sequence of Monilinia vaccinii-corymbosi Sheds Light on Mummy Berry Disease Infection of Blueberry and Mating Type.</title>
        <authorList>
            <person name="Yow A.G."/>
            <person name="Zhang Y."/>
            <person name="Bansal K."/>
            <person name="Eacker S.M."/>
            <person name="Sullivan S."/>
            <person name="Liachko I."/>
            <person name="Cubeta M.A."/>
            <person name="Rollins J.A."/>
            <person name="Ashrafi H."/>
        </authorList>
    </citation>
    <scope>NUCLEOTIDE SEQUENCE</scope>
    <source>
        <strain evidence="3">RL-1</strain>
    </source>
</reference>